<dbReference type="AlphaFoldDB" id="A0A9P5X9K0"/>
<dbReference type="Proteomes" id="UP000807342">
    <property type="component" value="Unassembled WGS sequence"/>
</dbReference>
<gene>
    <name evidence="2" type="ORF">P691DRAFT_783027</name>
</gene>
<sequence length="304" mass="33347">MSSLPRLLTTQRETGVSNPSSSALVVHEPEIKVNSGTPTISTKGRRRSSLLKRTTTAPASAFNAVIKTTQKGARTLATVPAKRVFKSTKPSSQKMSPPPPVLGGRVTTIFAAFSIYSGAGDEYLGSPSYASMMVLCSRVGEPNGPYFPPAMGSNSDRASRVTAMGVVEQKRPWWSVLFMWWSVGGASGRRGSRVESGDGGYRKIEEVAPGKESPFLAVFQIVAIMLLTAMLTRNLEIFFGAWTDLRPHHDLLVAYQSKKRPLEIFGGSEDDLVLANTRVYDFADSHTSFRWRSEKFDPRSLTRH</sequence>
<organism evidence="2 3">
    <name type="scientific">Macrolepiota fuliginosa MF-IS2</name>
    <dbReference type="NCBI Taxonomy" id="1400762"/>
    <lineage>
        <taxon>Eukaryota</taxon>
        <taxon>Fungi</taxon>
        <taxon>Dikarya</taxon>
        <taxon>Basidiomycota</taxon>
        <taxon>Agaricomycotina</taxon>
        <taxon>Agaricomycetes</taxon>
        <taxon>Agaricomycetidae</taxon>
        <taxon>Agaricales</taxon>
        <taxon>Agaricineae</taxon>
        <taxon>Agaricaceae</taxon>
        <taxon>Macrolepiota</taxon>
    </lineage>
</organism>
<comment type="caution">
    <text evidence="2">The sequence shown here is derived from an EMBL/GenBank/DDBJ whole genome shotgun (WGS) entry which is preliminary data.</text>
</comment>
<dbReference type="EMBL" id="MU151220">
    <property type="protein sequence ID" value="KAF9446989.1"/>
    <property type="molecule type" value="Genomic_DNA"/>
</dbReference>
<evidence type="ECO:0000313" key="3">
    <source>
        <dbReference type="Proteomes" id="UP000807342"/>
    </source>
</evidence>
<keyword evidence="3" id="KW-1185">Reference proteome</keyword>
<evidence type="ECO:0000313" key="2">
    <source>
        <dbReference type="EMBL" id="KAF9446989.1"/>
    </source>
</evidence>
<evidence type="ECO:0000256" key="1">
    <source>
        <dbReference type="SAM" id="MobiDB-lite"/>
    </source>
</evidence>
<name>A0A9P5X9K0_9AGAR</name>
<accession>A0A9P5X9K0</accession>
<feature type="region of interest" description="Disordered" evidence="1">
    <location>
        <begin position="1"/>
        <end position="23"/>
    </location>
</feature>
<proteinExistence type="predicted"/>
<reference evidence="2" key="1">
    <citation type="submission" date="2020-11" db="EMBL/GenBank/DDBJ databases">
        <authorList>
            <consortium name="DOE Joint Genome Institute"/>
            <person name="Ahrendt S."/>
            <person name="Riley R."/>
            <person name="Andreopoulos W."/>
            <person name="Labutti K."/>
            <person name="Pangilinan J."/>
            <person name="Ruiz-Duenas F.J."/>
            <person name="Barrasa J.M."/>
            <person name="Sanchez-Garcia M."/>
            <person name="Camarero S."/>
            <person name="Miyauchi S."/>
            <person name="Serrano A."/>
            <person name="Linde D."/>
            <person name="Babiker R."/>
            <person name="Drula E."/>
            <person name="Ayuso-Fernandez I."/>
            <person name="Pacheco R."/>
            <person name="Padilla G."/>
            <person name="Ferreira P."/>
            <person name="Barriuso J."/>
            <person name="Kellner H."/>
            <person name="Castanera R."/>
            <person name="Alfaro M."/>
            <person name="Ramirez L."/>
            <person name="Pisabarro A.G."/>
            <person name="Kuo A."/>
            <person name="Tritt A."/>
            <person name="Lipzen A."/>
            <person name="He G."/>
            <person name="Yan M."/>
            <person name="Ng V."/>
            <person name="Cullen D."/>
            <person name="Martin F."/>
            <person name="Rosso M.-N."/>
            <person name="Henrissat B."/>
            <person name="Hibbett D."/>
            <person name="Martinez A.T."/>
            <person name="Grigoriev I.V."/>
        </authorList>
    </citation>
    <scope>NUCLEOTIDE SEQUENCE</scope>
    <source>
        <strain evidence="2">MF-IS2</strain>
    </source>
</reference>
<protein>
    <submittedName>
        <fullName evidence="2">Uncharacterized protein</fullName>
    </submittedName>
</protein>